<dbReference type="PANTHER" id="PTHR46211:SF1">
    <property type="entry name" value="GLYCEROPHOSPHODIESTER PHOSPHODIESTERASE, CYTOPLASMIC"/>
    <property type="match status" value="1"/>
</dbReference>
<proteinExistence type="predicted"/>
<sequence>MKTTAHRGLSSLAPENTMAAFELAAKYGAEWIEIDVQLSQEKSACGYS</sequence>
<comment type="caution">
    <text evidence="2">The sequence shown here is derived from an EMBL/GenBank/DDBJ whole genome shotgun (WGS) entry which is preliminary data.</text>
</comment>
<gene>
    <name evidence="2" type="ORF">JCM19239_143</name>
</gene>
<keyword evidence="2" id="KW-0378">Hydrolase</keyword>
<evidence type="ECO:0000313" key="2">
    <source>
        <dbReference type="EMBL" id="GAL26641.1"/>
    </source>
</evidence>
<reference evidence="3" key="1">
    <citation type="submission" date="2014-09" db="EMBL/GenBank/DDBJ databases">
        <title>Vibrio variabilis JCM 19239. (C206) whole genome shotgun sequence.</title>
        <authorList>
            <person name="Sawabe T."/>
            <person name="Meirelles P."/>
            <person name="Nakanishi M."/>
            <person name="Sayaka M."/>
            <person name="Hattori M."/>
            <person name="Ohkuma M."/>
        </authorList>
    </citation>
    <scope>NUCLEOTIDE SEQUENCE [LARGE SCALE GENOMIC DNA]</scope>
    <source>
        <strain evidence="3">JCM 19239</strain>
    </source>
</reference>
<dbReference type="GO" id="GO:0008889">
    <property type="term" value="F:glycerophosphodiester phosphodiesterase activity"/>
    <property type="evidence" value="ECO:0007669"/>
    <property type="project" value="UniProtKB-EC"/>
</dbReference>
<keyword evidence="3" id="KW-1185">Reference proteome</keyword>
<organism evidence="2 3">
    <name type="scientific">Vibrio variabilis</name>
    <dbReference type="NCBI Taxonomy" id="990271"/>
    <lineage>
        <taxon>Bacteria</taxon>
        <taxon>Pseudomonadati</taxon>
        <taxon>Pseudomonadota</taxon>
        <taxon>Gammaproteobacteria</taxon>
        <taxon>Vibrionales</taxon>
        <taxon>Vibrionaceae</taxon>
        <taxon>Vibrio</taxon>
    </lineage>
</organism>
<dbReference type="PANTHER" id="PTHR46211">
    <property type="entry name" value="GLYCEROPHOSPHORYL DIESTER PHOSPHODIESTERASE"/>
    <property type="match status" value="1"/>
</dbReference>
<name>A0ABQ0JD40_9VIBR</name>
<evidence type="ECO:0000259" key="1">
    <source>
        <dbReference type="PROSITE" id="PS51704"/>
    </source>
</evidence>
<feature type="domain" description="GP-PDE" evidence="1">
    <location>
        <begin position="1"/>
        <end position="48"/>
    </location>
</feature>
<dbReference type="EMBL" id="BBMS01000020">
    <property type="protein sequence ID" value="GAL26641.1"/>
    <property type="molecule type" value="Genomic_DNA"/>
</dbReference>
<protein>
    <submittedName>
        <fullName evidence="2">Glycerophosphoryl diester phosphodiesterase</fullName>
        <ecNumber evidence="2">3.1.4.46</ecNumber>
    </submittedName>
</protein>
<evidence type="ECO:0000313" key="3">
    <source>
        <dbReference type="Proteomes" id="UP000029223"/>
    </source>
</evidence>
<reference evidence="3" key="2">
    <citation type="submission" date="2014-09" db="EMBL/GenBank/DDBJ databases">
        <authorList>
            <consortium name="NBRP consortium"/>
            <person name="Sawabe T."/>
            <person name="Meirelles P."/>
            <person name="Nakanishi M."/>
            <person name="Sayaka M."/>
            <person name="Hattori M."/>
            <person name="Ohkuma M."/>
        </authorList>
    </citation>
    <scope>NUCLEOTIDE SEQUENCE [LARGE SCALE GENOMIC DNA]</scope>
    <source>
        <strain evidence="3">JCM 19239</strain>
    </source>
</reference>
<dbReference type="Proteomes" id="UP000029223">
    <property type="component" value="Unassembled WGS sequence"/>
</dbReference>
<dbReference type="PROSITE" id="PS51704">
    <property type="entry name" value="GP_PDE"/>
    <property type="match status" value="1"/>
</dbReference>
<dbReference type="Pfam" id="PF03009">
    <property type="entry name" value="GDPD"/>
    <property type="match status" value="1"/>
</dbReference>
<dbReference type="SUPFAM" id="SSF51695">
    <property type="entry name" value="PLC-like phosphodiesterases"/>
    <property type="match status" value="1"/>
</dbReference>
<dbReference type="InterPro" id="IPR017946">
    <property type="entry name" value="PLC-like_Pdiesterase_TIM-brl"/>
</dbReference>
<dbReference type="EC" id="3.1.4.46" evidence="2"/>
<dbReference type="InterPro" id="IPR030395">
    <property type="entry name" value="GP_PDE_dom"/>
</dbReference>
<accession>A0ABQ0JD40</accession>
<dbReference type="Gene3D" id="3.20.20.190">
    <property type="entry name" value="Phosphatidylinositol (PI) phosphodiesterase"/>
    <property type="match status" value="1"/>
</dbReference>